<protein>
    <submittedName>
        <fullName evidence="2">Uncharacterized protein</fullName>
    </submittedName>
</protein>
<evidence type="ECO:0000313" key="3">
    <source>
        <dbReference type="Proteomes" id="UP000276991"/>
    </source>
</evidence>
<dbReference type="EMBL" id="UPTC01000217">
    <property type="protein sequence ID" value="VBB27346.1"/>
    <property type="molecule type" value="Genomic_DNA"/>
</dbReference>
<dbReference type="AlphaFoldDB" id="A0A498SBA3"/>
<feature type="transmembrane region" description="Helical" evidence="1">
    <location>
        <begin position="85"/>
        <end position="109"/>
    </location>
</feature>
<evidence type="ECO:0000313" key="2">
    <source>
        <dbReference type="EMBL" id="VBB27346.1"/>
    </source>
</evidence>
<dbReference type="OrthoDB" id="5830774at2759"/>
<organism evidence="2 3">
    <name type="scientific">Acanthocheilonema viteae</name>
    <name type="common">Filarial nematode worm</name>
    <name type="synonym">Dipetalonema viteae</name>
    <dbReference type="NCBI Taxonomy" id="6277"/>
    <lineage>
        <taxon>Eukaryota</taxon>
        <taxon>Metazoa</taxon>
        <taxon>Ecdysozoa</taxon>
        <taxon>Nematoda</taxon>
        <taxon>Chromadorea</taxon>
        <taxon>Rhabditida</taxon>
        <taxon>Spirurina</taxon>
        <taxon>Spiruromorpha</taxon>
        <taxon>Filarioidea</taxon>
        <taxon>Onchocercidae</taxon>
        <taxon>Acanthocheilonema</taxon>
    </lineage>
</organism>
<reference evidence="2 3" key="1">
    <citation type="submission" date="2018-08" db="EMBL/GenBank/DDBJ databases">
        <authorList>
            <person name="Laetsch R D."/>
            <person name="Stevens L."/>
            <person name="Kumar S."/>
            <person name="Blaxter L. M."/>
        </authorList>
    </citation>
    <scope>NUCLEOTIDE SEQUENCE [LARGE SCALE GENOMIC DNA]</scope>
</reference>
<proteinExistence type="predicted"/>
<evidence type="ECO:0000256" key="1">
    <source>
        <dbReference type="SAM" id="Phobius"/>
    </source>
</evidence>
<keyword evidence="3" id="KW-1185">Reference proteome</keyword>
<accession>A0A498SBA3</accession>
<name>A0A498SBA3_ACAVI</name>
<keyword evidence="1" id="KW-0812">Transmembrane</keyword>
<sequence length="121" mass="13399">MFPEEGVKSDENASDLENIVESKKSFCSAVLVSSPRTSRVSSPTRNLSITGDRVFTNSNHAKKSIDMRPLSVPPRNIKRNSSKQSYCYVALGIATIVVCGIAFTMWLTYDSLEKFISSMLN</sequence>
<keyword evidence="1" id="KW-0472">Membrane</keyword>
<dbReference type="Proteomes" id="UP000276991">
    <property type="component" value="Unassembled WGS sequence"/>
</dbReference>
<gene>
    <name evidence="2" type="ORF">NAV_LOCUS2176</name>
</gene>
<keyword evidence="1" id="KW-1133">Transmembrane helix</keyword>